<dbReference type="InterPro" id="IPR008949">
    <property type="entry name" value="Isoprenoid_synthase_dom_sf"/>
</dbReference>
<evidence type="ECO:0000313" key="8">
    <source>
        <dbReference type="Proteomes" id="UP000053820"/>
    </source>
</evidence>
<keyword evidence="8" id="KW-1185">Reference proteome</keyword>
<dbReference type="GO" id="GO:0010333">
    <property type="term" value="F:terpene synthase activity"/>
    <property type="evidence" value="ECO:0007669"/>
    <property type="project" value="InterPro"/>
</dbReference>
<name>A0A0C9W677_9AGAM</name>
<reference evidence="7 8" key="1">
    <citation type="submission" date="2014-04" db="EMBL/GenBank/DDBJ databases">
        <title>Evolutionary Origins and Diversification of the Mycorrhizal Mutualists.</title>
        <authorList>
            <consortium name="DOE Joint Genome Institute"/>
            <consortium name="Mycorrhizal Genomics Consortium"/>
            <person name="Kohler A."/>
            <person name="Kuo A."/>
            <person name="Nagy L.G."/>
            <person name="Floudas D."/>
            <person name="Copeland A."/>
            <person name="Barry K.W."/>
            <person name="Cichocki N."/>
            <person name="Veneault-Fourrey C."/>
            <person name="LaButti K."/>
            <person name="Lindquist E.A."/>
            <person name="Lipzen A."/>
            <person name="Lundell T."/>
            <person name="Morin E."/>
            <person name="Murat C."/>
            <person name="Riley R."/>
            <person name="Ohm R."/>
            <person name="Sun H."/>
            <person name="Tunlid A."/>
            <person name="Henrissat B."/>
            <person name="Grigoriev I.V."/>
            <person name="Hibbett D.S."/>
            <person name="Martin F."/>
        </authorList>
    </citation>
    <scope>NUCLEOTIDE SEQUENCE [LARGE SCALE GENOMIC DNA]</scope>
    <source>
        <strain evidence="7 8">MD-312</strain>
    </source>
</reference>
<evidence type="ECO:0000313" key="7">
    <source>
        <dbReference type="EMBL" id="KIJ62373.1"/>
    </source>
</evidence>
<dbReference type="EMBL" id="KN839855">
    <property type="protein sequence ID" value="KIJ62373.1"/>
    <property type="molecule type" value="Genomic_DNA"/>
</dbReference>
<protein>
    <recommendedName>
        <fullName evidence="6">Terpene synthase</fullName>
        <ecNumber evidence="6">4.2.3.-</ecNumber>
    </recommendedName>
</protein>
<evidence type="ECO:0000256" key="6">
    <source>
        <dbReference type="RuleBase" id="RU366034"/>
    </source>
</evidence>
<keyword evidence="5 6" id="KW-0456">Lyase</keyword>
<comment type="similarity">
    <text evidence="2 6">Belongs to the terpene synthase family.</text>
</comment>
<dbReference type="GO" id="GO:0046872">
    <property type="term" value="F:metal ion binding"/>
    <property type="evidence" value="ECO:0007669"/>
    <property type="project" value="UniProtKB-KW"/>
</dbReference>
<evidence type="ECO:0000256" key="2">
    <source>
        <dbReference type="ARBA" id="ARBA00006333"/>
    </source>
</evidence>
<evidence type="ECO:0000256" key="5">
    <source>
        <dbReference type="ARBA" id="ARBA00023239"/>
    </source>
</evidence>
<dbReference type="AlphaFoldDB" id="A0A0C9W677"/>
<gene>
    <name evidence="7" type="ORF">HYDPIDRAFT_114453</name>
</gene>
<dbReference type="Gene3D" id="1.10.600.10">
    <property type="entry name" value="Farnesyl Diphosphate Synthase"/>
    <property type="match status" value="1"/>
</dbReference>
<dbReference type="InterPro" id="IPR034686">
    <property type="entry name" value="Terpene_cyclase-like_2"/>
</dbReference>
<dbReference type="GO" id="GO:0008299">
    <property type="term" value="P:isoprenoid biosynthetic process"/>
    <property type="evidence" value="ECO:0007669"/>
    <property type="project" value="UniProtKB-ARBA"/>
</dbReference>
<dbReference type="HOGENOM" id="CLU_042538_2_2_1"/>
<dbReference type="EC" id="4.2.3.-" evidence="6"/>
<dbReference type="PANTHER" id="PTHR35201">
    <property type="entry name" value="TERPENE SYNTHASE"/>
    <property type="match status" value="1"/>
</dbReference>
<sequence>MSGSTGICHSQARTMSVQLPDILSFCNVFNLRANKHCRAVSRASEKWLVDSGVLLPSGMEWSQAKVGLLAAACYPNTDVTQLRLITDFLSLLLYCDERAAASAECAEEREDMFALLSDRLPRIAYKNPGWYIRFHKSQRSYLEARRQFSKNIGTGAVPDLESYIELRREMSGFRMAFDMIEYAGDLSFPESLFGDVVFRKLVEYACDIAAWSEDIVSCAKGISPSQTPNLVTILMKERSASLDSALVFAGTLIKQSVDAFLEAEHELLSNSDLGTDREVQRYVLGLRDWIAGSVNWLYETQRFLGEKGSEVRTFGWVFVPVTQ</sequence>
<dbReference type="Pfam" id="PF19086">
    <property type="entry name" value="Terpene_syn_C_2"/>
    <property type="match status" value="1"/>
</dbReference>
<evidence type="ECO:0000256" key="1">
    <source>
        <dbReference type="ARBA" id="ARBA00001946"/>
    </source>
</evidence>
<evidence type="ECO:0000256" key="4">
    <source>
        <dbReference type="ARBA" id="ARBA00022842"/>
    </source>
</evidence>
<accession>A0A0C9W677</accession>
<organism evidence="7 8">
    <name type="scientific">Hydnomerulius pinastri MD-312</name>
    <dbReference type="NCBI Taxonomy" id="994086"/>
    <lineage>
        <taxon>Eukaryota</taxon>
        <taxon>Fungi</taxon>
        <taxon>Dikarya</taxon>
        <taxon>Basidiomycota</taxon>
        <taxon>Agaricomycotina</taxon>
        <taxon>Agaricomycetes</taxon>
        <taxon>Agaricomycetidae</taxon>
        <taxon>Boletales</taxon>
        <taxon>Boletales incertae sedis</taxon>
        <taxon>Leucogyrophana</taxon>
    </lineage>
</organism>
<comment type="cofactor">
    <cofactor evidence="1 6">
        <name>Mg(2+)</name>
        <dbReference type="ChEBI" id="CHEBI:18420"/>
    </cofactor>
</comment>
<dbReference type="PANTHER" id="PTHR35201:SF4">
    <property type="entry name" value="BETA-PINACENE SYNTHASE-RELATED"/>
    <property type="match status" value="1"/>
</dbReference>
<evidence type="ECO:0000256" key="3">
    <source>
        <dbReference type="ARBA" id="ARBA00022723"/>
    </source>
</evidence>
<dbReference type="SUPFAM" id="SSF48576">
    <property type="entry name" value="Terpenoid synthases"/>
    <property type="match status" value="1"/>
</dbReference>
<keyword evidence="4 6" id="KW-0460">Magnesium</keyword>
<dbReference type="OrthoDB" id="2861623at2759"/>
<keyword evidence="3 6" id="KW-0479">Metal-binding</keyword>
<dbReference type="Proteomes" id="UP000053820">
    <property type="component" value="Unassembled WGS sequence"/>
</dbReference>
<proteinExistence type="inferred from homology"/>